<feature type="region of interest" description="Disordered" evidence="1">
    <location>
        <begin position="119"/>
        <end position="206"/>
    </location>
</feature>
<feature type="region of interest" description="Disordered" evidence="1">
    <location>
        <begin position="1"/>
        <end position="20"/>
    </location>
</feature>
<sequence length="270" mass="27911">MPHAARLRPHPCSSVLPRGPHSARLPANAAACSAHSRAAGSAHPQPRAPLCCLLRPARRWLRPPAGSAHPQPRAPLCCLLRPARSCASDAAGEARGGGEAVPLRTCALDAAGEVRGGGEAVPLRTGRQSRACPVTAPAQAARVGRRASRSARRPPLPPCSPTTRADPAWCGRVRGRRMAASGGAEPDPCRGPSRGGRRGARQPLAGGREERCALAARWRWGGGGAPAARRWCGGSGKEGASVANGGGGVVRGGENGFFLYIFMLLDGLWT</sequence>
<dbReference type="EMBL" id="CM029046">
    <property type="protein sequence ID" value="KAG2585981.1"/>
    <property type="molecule type" value="Genomic_DNA"/>
</dbReference>
<reference evidence="2" key="1">
    <citation type="submission" date="2020-05" db="EMBL/GenBank/DDBJ databases">
        <title>WGS assembly of Panicum virgatum.</title>
        <authorList>
            <person name="Lovell J.T."/>
            <person name="Jenkins J."/>
            <person name="Shu S."/>
            <person name="Juenger T.E."/>
            <person name="Schmutz J."/>
        </authorList>
    </citation>
    <scope>NUCLEOTIDE SEQUENCE</scope>
    <source>
        <strain evidence="2">AP13</strain>
    </source>
</reference>
<keyword evidence="3" id="KW-1185">Reference proteome</keyword>
<feature type="compositionally biased region" description="Basic residues" evidence="1">
    <location>
        <begin position="143"/>
        <end position="152"/>
    </location>
</feature>
<organism evidence="2 3">
    <name type="scientific">Panicum virgatum</name>
    <name type="common">Blackwell switchgrass</name>
    <dbReference type="NCBI Taxonomy" id="38727"/>
    <lineage>
        <taxon>Eukaryota</taxon>
        <taxon>Viridiplantae</taxon>
        <taxon>Streptophyta</taxon>
        <taxon>Embryophyta</taxon>
        <taxon>Tracheophyta</taxon>
        <taxon>Spermatophyta</taxon>
        <taxon>Magnoliopsida</taxon>
        <taxon>Liliopsida</taxon>
        <taxon>Poales</taxon>
        <taxon>Poaceae</taxon>
        <taxon>PACMAD clade</taxon>
        <taxon>Panicoideae</taxon>
        <taxon>Panicodae</taxon>
        <taxon>Paniceae</taxon>
        <taxon>Panicinae</taxon>
        <taxon>Panicum</taxon>
        <taxon>Panicum sect. Hiantes</taxon>
    </lineage>
</organism>
<comment type="caution">
    <text evidence="2">The sequence shown here is derived from an EMBL/GenBank/DDBJ whole genome shotgun (WGS) entry which is preliminary data.</text>
</comment>
<evidence type="ECO:0000256" key="1">
    <source>
        <dbReference type="SAM" id="MobiDB-lite"/>
    </source>
</evidence>
<gene>
    <name evidence="2" type="ORF">PVAP13_5NG006608</name>
</gene>
<proteinExistence type="predicted"/>
<dbReference type="Proteomes" id="UP000823388">
    <property type="component" value="Chromosome 5N"/>
</dbReference>
<accession>A0A8T0RIT6</accession>
<evidence type="ECO:0000313" key="2">
    <source>
        <dbReference type="EMBL" id="KAG2585981.1"/>
    </source>
</evidence>
<evidence type="ECO:0000313" key="3">
    <source>
        <dbReference type="Proteomes" id="UP000823388"/>
    </source>
</evidence>
<name>A0A8T0RIT6_PANVG</name>
<dbReference type="AlphaFoldDB" id="A0A8T0RIT6"/>
<protein>
    <submittedName>
        <fullName evidence="2">Uncharacterized protein</fullName>
    </submittedName>
</protein>